<keyword evidence="1 2" id="KW-0597">Phosphoprotein</keyword>
<sequence length="144" mass="15806">MRNLSQDPAGQRPADSEPARHGETVLIAEDDAALLEVARRILSRNGYEVLAASTALDACSIAIEHRGDIHLLLTDVIMPRMQGRELANRIRAQQPGIRVLYMSGYADPVLTAQGKLDPGVSLLTKPFSERTLLDKVRQVLDAPR</sequence>
<feature type="region of interest" description="Disordered" evidence="3">
    <location>
        <begin position="1"/>
        <end position="22"/>
    </location>
</feature>
<accession>Q2J7C7</accession>
<dbReference type="PANTHER" id="PTHR44591">
    <property type="entry name" value="STRESS RESPONSE REGULATOR PROTEIN 1"/>
    <property type="match status" value="1"/>
</dbReference>
<dbReference type="PANTHER" id="PTHR44591:SF21">
    <property type="entry name" value="TWO-COMPONENT RESPONSE REGULATOR"/>
    <property type="match status" value="1"/>
</dbReference>
<dbReference type="OrthoDB" id="3197131at2"/>
<dbReference type="InterPro" id="IPR050595">
    <property type="entry name" value="Bact_response_regulator"/>
</dbReference>
<dbReference type="HOGENOM" id="CLU_000445_69_8_11"/>
<proteinExistence type="predicted"/>
<keyword evidence="6" id="KW-1185">Reference proteome</keyword>
<evidence type="ECO:0000256" key="1">
    <source>
        <dbReference type="ARBA" id="ARBA00022553"/>
    </source>
</evidence>
<dbReference type="STRING" id="106370.Francci3_3461"/>
<dbReference type="Gene3D" id="3.40.50.2300">
    <property type="match status" value="1"/>
</dbReference>
<gene>
    <name evidence="5" type="ordered locus">Francci3_3461</name>
</gene>
<feature type="modified residue" description="4-aspartylphosphate" evidence="2">
    <location>
        <position position="75"/>
    </location>
</feature>
<dbReference type="PROSITE" id="PS50110">
    <property type="entry name" value="RESPONSE_REGULATORY"/>
    <property type="match status" value="1"/>
</dbReference>
<dbReference type="AlphaFoldDB" id="Q2J7C7"/>
<dbReference type="SUPFAM" id="SSF52172">
    <property type="entry name" value="CheY-like"/>
    <property type="match status" value="1"/>
</dbReference>
<dbReference type="RefSeq" id="WP_011437840.1">
    <property type="nucleotide sequence ID" value="NC_007777.1"/>
</dbReference>
<dbReference type="SMART" id="SM00448">
    <property type="entry name" value="REC"/>
    <property type="match status" value="1"/>
</dbReference>
<dbReference type="InterPro" id="IPR011006">
    <property type="entry name" value="CheY-like_superfamily"/>
</dbReference>
<feature type="domain" description="Response regulatory" evidence="4">
    <location>
        <begin position="24"/>
        <end position="140"/>
    </location>
</feature>
<organism evidence="5 6">
    <name type="scientific">Frankia casuarinae (strain DSM 45818 / CECT 9043 / HFP020203 / CcI3)</name>
    <dbReference type="NCBI Taxonomy" id="106370"/>
    <lineage>
        <taxon>Bacteria</taxon>
        <taxon>Bacillati</taxon>
        <taxon>Actinomycetota</taxon>
        <taxon>Actinomycetes</taxon>
        <taxon>Frankiales</taxon>
        <taxon>Frankiaceae</taxon>
        <taxon>Frankia</taxon>
    </lineage>
</organism>
<evidence type="ECO:0000259" key="4">
    <source>
        <dbReference type="PROSITE" id="PS50110"/>
    </source>
</evidence>
<dbReference type="InterPro" id="IPR001789">
    <property type="entry name" value="Sig_transdc_resp-reg_receiver"/>
</dbReference>
<reference evidence="5 6" key="1">
    <citation type="journal article" date="2007" name="Genome Res.">
        <title>Genome characteristics of facultatively symbiotic Frankia sp. strains reflect host range and host plant biogeography.</title>
        <authorList>
            <person name="Normand P."/>
            <person name="Lapierre P."/>
            <person name="Tisa L.S."/>
            <person name="Gogarten J.P."/>
            <person name="Alloisio N."/>
            <person name="Bagnarol E."/>
            <person name="Bassi C.A."/>
            <person name="Berry A.M."/>
            <person name="Bickhart D.M."/>
            <person name="Choisne N."/>
            <person name="Couloux A."/>
            <person name="Cournoyer B."/>
            <person name="Cruveiller S."/>
            <person name="Daubin V."/>
            <person name="Demange N."/>
            <person name="Francino M.P."/>
            <person name="Goltsman E."/>
            <person name="Huang Y."/>
            <person name="Kopp O.R."/>
            <person name="Labarre L."/>
            <person name="Lapidus A."/>
            <person name="Lavire C."/>
            <person name="Marechal J."/>
            <person name="Martinez M."/>
            <person name="Mastronunzio J.E."/>
            <person name="Mullin B.C."/>
            <person name="Niemann J."/>
            <person name="Pujic P."/>
            <person name="Rawnsley T."/>
            <person name="Rouy Z."/>
            <person name="Schenowitz C."/>
            <person name="Sellstedt A."/>
            <person name="Tavares F."/>
            <person name="Tomkins J.P."/>
            <person name="Vallenet D."/>
            <person name="Valverde C."/>
            <person name="Wall L.G."/>
            <person name="Wang Y."/>
            <person name="Medigue C."/>
            <person name="Benson D.R."/>
        </authorList>
    </citation>
    <scope>NUCLEOTIDE SEQUENCE [LARGE SCALE GENOMIC DNA]</scope>
    <source>
        <strain evidence="6">DSM 45818 / CECT 9043 / CcI3</strain>
    </source>
</reference>
<evidence type="ECO:0000256" key="3">
    <source>
        <dbReference type="SAM" id="MobiDB-lite"/>
    </source>
</evidence>
<dbReference type="eggNOG" id="COG0784">
    <property type="taxonomic scope" value="Bacteria"/>
</dbReference>
<dbReference type="PhylomeDB" id="Q2J7C7"/>
<dbReference type="EMBL" id="CP000249">
    <property type="protein sequence ID" value="ABD12815.1"/>
    <property type="molecule type" value="Genomic_DNA"/>
</dbReference>
<dbReference type="Pfam" id="PF00072">
    <property type="entry name" value="Response_reg"/>
    <property type="match status" value="1"/>
</dbReference>
<evidence type="ECO:0000313" key="5">
    <source>
        <dbReference type="EMBL" id="ABD12815.1"/>
    </source>
</evidence>
<dbReference type="Proteomes" id="UP000001937">
    <property type="component" value="Chromosome"/>
</dbReference>
<protein>
    <submittedName>
        <fullName evidence="5">Response regulator receiver protein</fullName>
    </submittedName>
</protein>
<evidence type="ECO:0000256" key="2">
    <source>
        <dbReference type="PROSITE-ProRule" id="PRU00169"/>
    </source>
</evidence>
<dbReference type="KEGG" id="fra:Francci3_3461"/>
<dbReference type="GO" id="GO:0000160">
    <property type="term" value="P:phosphorelay signal transduction system"/>
    <property type="evidence" value="ECO:0007669"/>
    <property type="project" value="InterPro"/>
</dbReference>
<name>Q2J7C7_FRACC</name>
<evidence type="ECO:0000313" key="6">
    <source>
        <dbReference type="Proteomes" id="UP000001937"/>
    </source>
</evidence>